<dbReference type="Pfam" id="PF13491">
    <property type="entry name" value="FtsK_4TM"/>
    <property type="match status" value="1"/>
</dbReference>
<evidence type="ECO:0000256" key="16">
    <source>
        <dbReference type="SAM" id="MobiDB-lite"/>
    </source>
</evidence>
<feature type="transmembrane region" description="Helical" evidence="17">
    <location>
        <begin position="22"/>
        <end position="44"/>
    </location>
</feature>
<evidence type="ECO:0000256" key="5">
    <source>
        <dbReference type="ARBA" id="ARBA00022519"/>
    </source>
</evidence>
<accession>A0A1Q4P681</accession>
<evidence type="ECO:0000313" key="19">
    <source>
        <dbReference type="EMBL" id="OKB68650.1"/>
    </source>
</evidence>
<dbReference type="FunFam" id="1.10.10.10:FF:000268">
    <property type="entry name" value="DNA translocase FtsK"/>
    <property type="match status" value="1"/>
</dbReference>
<feature type="compositionally biased region" description="Low complexity" evidence="16">
    <location>
        <begin position="563"/>
        <end position="577"/>
    </location>
</feature>
<dbReference type="Gene3D" id="3.30.980.40">
    <property type="match status" value="1"/>
</dbReference>
<evidence type="ECO:0000256" key="10">
    <source>
        <dbReference type="ARBA" id="ARBA00022840"/>
    </source>
</evidence>
<protein>
    <recommendedName>
        <fullName evidence="3">DNA translocase FtsK</fullName>
    </recommendedName>
</protein>
<keyword evidence="9" id="KW-0159">Chromosome partition</keyword>
<dbReference type="InterPro" id="IPR018541">
    <property type="entry name" value="Ftsk_gamma"/>
</dbReference>
<dbReference type="Gene3D" id="1.10.10.10">
    <property type="entry name" value="Winged helix-like DNA-binding domain superfamily/Winged helix DNA-binding domain"/>
    <property type="match status" value="1"/>
</dbReference>
<sequence length="1214" mass="131758">MSQEYTEDKEVTLKRLSSGRRLLEAVLIVVAIFAVYLMAALVSFNPSDPSWSQTAWHEPIHNLGGGVGAWLADTLFFTFGVLAYAIPPIMLLLCWAAYRQRGGSDYIDYFALSLRLIGSLALVLTSCGLAALNVDDLYYFASGGVIGSLLSNAMLPWFNGIGATLALLCVWAAGLTLFTGWSWLVIAEKIGGAVLGVATVMTNRSRREERYFEDDERYVDDEPEQAGKGAAAAVAATAAGAAVADDDVLFSAPSVAESAKATAEDAVDPLLSGLRADDDEPEAAPAAPAVAAVVHEPVAAPVAVQAVTPAPAAPATVSQQPVSAPVQDATPPLYSFEIPEETPAPKATRPVDPYQDDDEPRLGNWQEPAASQPPARSPFDFTAAQRDSVDVSGSGGFSANGGAKPQLDAAAATAAGAAAATFMPAFTATSDANPQVKQGIGPELPRPNPVRIPTRRELASYGIKLPSQRAAEQEQRQAEAESLPPTAVNPQEEEALQEAALRQAFAEQQSQRYGESYEPEQYTPDQDDESALQEAELRKAFAEQQSQRYGEGYQQDDEEARQEAALRQAFAEQQQARYGQPEPAPQVPAANPVDTRNAFSFSPMTDLVDEGPSEPMFTLSPQLEERIEQQSEQEDDVPFGQFEPVAPVAQPQQPQQYQQPQQQPYQQPQKYQQPSQQQYQQPAQQVQQQPQQPQAEQHPAMDSLIHPFLMRNDLPLQKPTTPLPTLDLLTEAPKEVEPVDSFALEQKARLVEASLADYRVKADVVDILPGPVITRFELDLAPGVKAARISNLSRDLARSLSTSAVRVVEVIPGKPYVGLELPNTKRQTVYLREVLDCPAFRDNPSPLSIVLGKDISGEPVVADLGKMPHLLVAGTTGSGKSVGVNAMILSILYKATPKEVRFIMIDPKMLELSVYEGIPHLLTDVVTDMKDAANALRWCVGEMERRYKLMSALGVRNLAGYNERVDQAEAMGRPIPDPFWKPTDSMDITPPVLEKEPYIVVMVDEFADLIMTVGKKVEELIARLAQKARAAGIHLVLATQRPSVDVITGLIKANIPTRIAFTVSSKIDSRTILDQGGAESLLGMGDMLYLAPNSSIPVRVHGAFVRDQEVHAVVKDWKARERPQYKEGILSGGEDGEGGAGGGMDGDEELDPLFDQAVDFVVDKRRASISGVQRQFRIGYNRAARIIEQMEAQGIVSEQGHNGNREVLAPPRHD</sequence>
<feature type="compositionally biased region" description="Low complexity" evidence="16">
    <location>
        <begin position="644"/>
        <end position="695"/>
    </location>
</feature>
<comment type="caution">
    <text evidence="19">The sequence shown here is derived from an EMBL/GenBank/DDBJ whole genome shotgun (WGS) entry which is preliminary data.</text>
</comment>
<dbReference type="InterPro" id="IPR041027">
    <property type="entry name" value="FtsK_alpha"/>
</dbReference>
<dbReference type="InterPro" id="IPR002543">
    <property type="entry name" value="FtsK_dom"/>
</dbReference>
<dbReference type="Pfam" id="PF01580">
    <property type="entry name" value="FtsK_SpoIIIE"/>
    <property type="match status" value="1"/>
</dbReference>
<evidence type="ECO:0000256" key="4">
    <source>
        <dbReference type="ARBA" id="ARBA00022475"/>
    </source>
</evidence>
<keyword evidence="6 19" id="KW-0132">Cell division</keyword>
<dbReference type="FunFam" id="3.30.980.40:FF:000001">
    <property type="entry name" value="DNA translocase FtsK"/>
    <property type="match status" value="1"/>
</dbReference>
<dbReference type="GO" id="GO:0007059">
    <property type="term" value="P:chromosome segregation"/>
    <property type="evidence" value="ECO:0007669"/>
    <property type="project" value="UniProtKB-KW"/>
</dbReference>
<feature type="compositionally biased region" description="Gly residues" evidence="16">
    <location>
        <begin position="1130"/>
        <end position="1144"/>
    </location>
</feature>
<evidence type="ECO:0000256" key="15">
    <source>
        <dbReference type="PROSITE-ProRule" id="PRU00289"/>
    </source>
</evidence>
<feature type="region of interest" description="Disordered" evidence="16">
    <location>
        <begin position="432"/>
        <end position="698"/>
    </location>
</feature>
<dbReference type="Proteomes" id="UP000185770">
    <property type="component" value="Unassembled WGS sequence"/>
</dbReference>
<keyword evidence="4" id="KW-1003">Cell membrane</keyword>
<keyword evidence="8 15" id="KW-0547">Nucleotide-binding</keyword>
<evidence type="ECO:0000256" key="13">
    <source>
        <dbReference type="ARBA" id="ARBA00023136"/>
    </source>
</evidence>
<dbReference type="FunFam" id="3.40.50.300:FF:000209">
    <property type="entry name" value="Cell division protein FtsK"/>
    <property type="match status" value="1"/>
</dbReference>
<dbReference type="PROSITE" id="PS50901">
    <property type="entry name" value="FTSK"/>
    <property type="match status" value="1"/>
</dbReference>
<evidence type="ECO:0000256" key="3">
    <source>
        <dbReference type="ARBA" id="ARBA00020887"/>
    </source>
</evidence>
<evidence type="ECO:0000256" key="7">
    <source>
        <dbReference type="ARBA" id="ARBA00022692"/>
    </source>
</evidence>
<organism evidence="19 20">
    <name type="scientific">Serratia marcescens</name>
    <dbReference type="NCBI Taxonomy" id="615"/>
    <lineage>
        <taxon>Bacteria</taxon>
        <taxon>Pseudomonadati</taxon>
        <taxon>Pseudomonadota</taxon>
        <taxon>Gammaproteobacteria</taxon>
        <taxon>Enterobacterales</taxon>
        <taxon>Yersiniaceae</taxon>
        <taxon>Serratia</taxon>
    </lineage>
</organism>
<dbReference type="Gene3D" id="3.40.50.300">
    <property type="entry name" value="P-loop containing nucleotide triphosphate hydrolases"/>
    <property type="match status" value="1"/>
</dbReference>
<feature type="domain" description="FtsK" evidence="18">
    <location>
        <begin position="857"/>
        <end position="1070"/>
    </location>
</feature>
<feature type="compositionally biased region" description="Low complexity" evidence="16">
    <location>
        <begin position="497"/>
        <end position="509"/>
    </location>
</feature>
<feature type="region of interest" description="Disordered" evidence="16">
    <location>
        <begin position="1195"/>
        <end position="1214"/>
    </location>
</feature>
<dbReference type="Pfam" id="PF17854">
    <property type="entry name" value="FtsK_alpha"/>
    <property type="match status" value="1"/>
</dbReference>
<evidence type="ECO:0000313" key="20">
    <source>
        <dbReference type="Proteomes" id="UP000185770"/>
    </source>
</evidence>
<evidence type="ECO:0000256" key="9">
    <source>
        <dbReference type="ARBA" id="ARBA00022829"/>
    </source>
</evidence>
<dbReference type="AlphaFoldDB" id="A0A1Q4P681"/>
<feature type="transmembrane region" description="Helical" evidence="17">
    <location>
        <begin position="75"/>
        <end position="98"/>
    </location>
</feature>
<dbReference type="SUPFAM" id="SSF52540">
    <property type="entry name" value="P-loop containing nucleoside triphosphate hydrolases"/>
    <property type="match status" value="1"/>
</dbReference>
<dbReference type="CDD" id="cd01127">
    <property type="entry name" value="TrwB_TraG_TraD_VirD4"/>
    <property type="match status" value="1"/>
</dbReference>
<dbReference type="OrthoDB" id="9807790at2"/>
<dbReference type="InterPro" id="IPR036388">
    <property type="entry name" value="WH-like_DNA-bd_sf"/>
</dbReference>
<dbReference type="Pfam" id="PF09397">
    <property type="entry name" value="FtsK_gamma"/>
    <property type="match status" value="1"/>
</dbReference>
<reference evidence="19 20" key="1">
    <citation type="submission" date="2016-09" db="EMBL/GenBank/DDBJ databases">
        <title>Serratia marcescens MSU-97 and epiphytic antimycotic-producing bacteria.</title>
        <authorList>
            <person name="Matilla M.A."/>
        </authorList>
    </citation>
    <scope>NUCLEOTIDE SEQUENCE [LARGE SCALE GENOMIC DNA]</scope>
    <source>
        <strain evidence="19 20">MSU-97</strain>
    </source>
</reference>
<dbReference type="InterPro" id="IPR036390">
    <property type="entry name" value="WH_DNA-bd_sf"/>
</dbReference>
<dbReference type="InterPro" id="IPR025199">
    <property type="entry name" value="FtsK_4TM"/>
</dbReference>
<feature type="binding site" evidence="15">
    <location>
        <begin position="874"/>
        <end position="881"/>
    </location>
    <ligand>
        <name>ATP</name>
        <dbReference type="ChEBI" id="CHEBI:30616"/>
    </ligand>
</feature>
<evidence type="ECO:0000256" key="6">
    <source>
        <dbReference type="ARBA" id="ARBA00022618"/>
    </source>
</evidence>
<feature type="region of interest" description="Disordered" evidence="16">
    <location>
        <begin position="1126"/>
        <end position="1148"/>
    </location>
</feature>
<dbReference type="SUPFAM" id="SSF46785">
    <property type="entry name" value="Winged helix' DNA-binding domain"/>
    <property type="match status" value="1"/>
</dbReference>
<keyword evidence="7 17" id="KW-0812">Transmembrane</keyword>
<dbReference type="InterPro" id="IPR027417">
    <property type="entry name" value="P-loop_NTPase"/>
</dbReference>
<comment type="subcellular location">
    <subcellularLocation>
        <location evidence="1">Cell inner membrane</location>
        <topology evidence="1">Multi-pass membrane protein</topology>
    </subcellularLocation>
</comment>
<dbReference type="GO" id="GO:0005524">
    <property type="term" value="F:ATP binding"/>
    <property type="evidence" value="ECO:0007669"/>
    <property type="project" value="UniProtKB-UniRule"/>
</dbReference>
<keyword evidence="14" id="KW-0131">Cell cycle</keyword>
<dbReference type="EMBL" id="MJAO01000001">
    <property type="protein sequence ID" value="OKB68650.1"/>
    <property type="molecule type" value="Genomic_DNA"/>
</dbReference>
<evidence type="ECO:0000256" key="8">
    <source>
        <dbReference type="ARBA" id="ARBA00022741"/>
    </source>
</evidence>
<proteinExistence type="inferred from homology"/>
<name>A0A1Q4P681_SERMA</name>
<dbReference type="GO" id="GO:0005886">
    <property type="term" value="C:plasma membrane"/>
    <property type="evidence" value="ECO:0007669"/>
    <property type="project" value="UniProtKB-SubCell"/>
</dbReference>
<feature type="transmembrane region" description="Helical" evidence="17">
    <location>
        <begin position="110"/>
        <end position="131"/>
    </location>
</feature>
<keyword evidence="10 15" id="KW-0067">ATP-binding</keyword>
<gene>
    <name evidence="19" type="ORF">BHU62_00990</name>
</gene>
<feature type="region of interest" description="Disordered" evidence="16">
    <location>
        <begin position="335"/>
        <end position="417"/>
    </location>
</feature>
<evidence type="ECO:0000256" key="12">
    <source>
        <dbReference type="ARBA" id="ARBA00023125"/>
    </source>
</evidence>
<evidence type="ECO:0000256" key="14">
    <source>
        <dbReference type="ARBA" id="ARBA00023306"/>
    </source>
</evidence>
<keyword evidence="13 17" id="KW-0472">Membrane</keyword>
<evidence type="ECO:0000256" key="11">
    <source>
        <dbReference type="ARBA" id="ARBA00022989"/>
    </source>
</evidence>
<keyword evidence="11 17" id="KW-1133">Transmembrane helix</keyword>
<keyword evidence="5" id="KW-0997">Cell inner membrane</keyword>
<dbReference type="InterPro" id="IPR050206">
    <property type="entry name" value="FtsK/SpoIIIE/SftA"/>
</dbReference>
<dbReference type="PANTHER" id="PTHR22683">
    <property type="entry name" value="SPORULATION PROTEIN RELATED"/>
    <property type="match status" value="1"/>
</dbReference>
<dbReference type="GO" id="GO:0051301">
    <property type="term" value="P:cell division"/>
    <property type="evidence" value="ECO:0007669"/>
    <property type="project" value="UniProtKB-KW"/>
</dbReference>
<dbReference type="SMART" id="SM00843">
    <property type="entry name" value="Ftsk_gamma"/>
    <property type="match status" value="1"/>
</dbReference>
<comment type="similarity">
    <text evidence="2">Belongs to the FtsK/SpoIIIE/SftA family.</text>
</comment>
<evidence type="ECO:0000256" key="1">
    <source>
        <dbReference type="ARBA" id="ARBA00004429"/>
    </source>
</evidence>
<dbReference type="PANTHER" id="PTHR22683:SF41">
    <property type="entry name" value="DNA TRANSLOCASE FTSK"/>
    <property type="match status" value="1"/>
</dbReference>
<evidence type="ECO:0000259" key="18">
    <source>
        <dbReference type="PROSITE" id="PS50901"/>
    </source>
</evidence>
<evidence type="ECO:0000256" key="17">
    <source>
        <dbReference type="SAM" id="Phobius"/>
    </source>
</evidence>
<evidence type="ECO:0000256" key="2">
    <source>
        <dbReference type="ARBA" id="ARBA00006474"/>
    </source>
</evidence>
<dbReference type="RefSeq" id="WP_073528728.1">
    <property type="nucleotide sequence ID" value="NZ_MJAO01000001.1"/>
</dbReference>
<dbReference type="GO" id="GO:0003677">
    <property type="term" value="F:DNA binding"/>
    <property type="evidence" value="ECO:0007669"/>
    <property type="project" value="UniProtKB-KW"/>
</dbReference>
<dbReference type="GO" id="GO:0071236">
    <property type="term" value="P:cellular response to antibiotic"/>
    <property type="evidence" value="ECO:0007669"/>
    <property type="project" value="UniProtKB-ARBA"/>
</dbReference>
<keyword evidence="12" id="KW-0238">DNA-binding</keyword>